<evidence type="ECO:0000256" key="2">
    <source>
        <dbReference type="SAM" id="Phobius"/>
    </source>
</evidence>
<dbReference type="EMBL" id="CAMXCT020005957">
    <property type="protein sequence ID" value="CAL1167016.1"/>
    <property type="molecule type" value="Genomic_DNA"/>
</dbReference>
<comment type="caution">
    <text evidence="3">The sequence shown here is derived from an EMBL/GenBank/DDBJ whole genome shotgun (WGS) entry which is preliminary data.</text>
</comment>
<feature type="compositionally biased region" description="Acidic residues" evidence="1">
    <location>
        <begin position="622"/>
        <end position="635"/>
    </location>
</feature>
<keyword evidence="2" id="KW-1133">Transmembrane helix</keyword>
<evidence type="ECO:0000313" key="6">
    <source>
        <dbReference type="Proteomes" id="UP001152797"/>
    </source>
</evidence>
<evidence type="ECO:0000313" key="5">
    <source>
        <dbReference type="EMBL" id="CAL4800953.1"/>
    </source>
</evidence>
<evidence type="ECO:0000313" key="4">
    <source>
        <dbReference type="EMBL" id="CAL1167016.1"/>
    </source>
</evidence>
<organism evidence="3">
    <name type="scientific">Cladocopium goreaui</name>
    <dbReference type="NCBI Taxonomy" id="2562237"/>
    <lineage>
        <taxon>Eukaryota</taxon>
        <taxon>Sar</taxon>
        <taxon>Alveolata</taxon>
        <taxon>Dinophyceae</taxon>
        <taxon>Suessiales</taxon>
        <taxon>Symbiodiniaceae</taxon>
        <taxon>Cladocopium</taxon>
    </lineage>
</organism>
<dbReference type="OrthoDB" id="10667052at2759"/>
<keyword evidence="2" id="KW-0472">Membrane</keyword>
<dbReference type="Proteomes" id="UP001152797">
    <property type="component" value="Unassembled WGS sequence"/>
</dbReference>
<feature type="transmembrane region" description="Helical" evidence="2">
    <location>
        <begin position="104"/>
        <end position="128"/>
    </location>
</feature>
<feature type="compositionally biased region" description="Basic and acidic residues" evidence="1">
    <location>
        <begin position="608"/>
        <end position="621"/>
    </location>
</feature>
<protein>
    <submittedName>
        <fullName evidence="5">E3 ubiquitin-protein ligase HERC1</fullName>
    </submittedName>
</protein>
<keyword evidence="2" id="KW-0812">Transmembrane</keyword>
<reference evidence="4" key="2">
    <citation type="submission" date="2024-04" db="EMBL/GenBank/DDBJ databases">
        <authorList>
            <person name="Chen Y."/>
            <person name="Shah S."/>
            <person name="Dougan E. K."/>
            <person name="Thang M."/>
            <person name="Chan C."/>
        </authorList>
    </citation>
    <scope>NUCLEOTIDE SEQUENCE [LARGE SCALE GENOMIC DNA]</scope>
</reference>
<feature type="transmembrane region" description="Helical" evidence="2">
    <location>
        <begin position="178"/>
        <end position="200"/>
    </location>
</feature>
<evidence type="ECO:0000256" key="1">
    <source>
        <dbReference type="SAM" id="MobiDB-lite"/>
    </source>
</evidence>
<feature type="region of interest" description="Disordered" evidence="1">
    <location>
        <begin position="592"/>
        <end position="635"/>
    </location>
</feature>
<evidence type="ECO:0000313" key="3">
    <source>
        <dbReference type="EMBL" id="CAI4013641.1"/>
    </source>
</evidence>
<dbReference type="AlphaFoldDB" id="A0A9P1DP12"/>
<feature type="transmembrane region" description="Helical" evidence="2">
    <location>
        <begin position="135"/>
        <end position="158"/>
    </location>
</feature>
<feature type="transmembrane region" description="Helical" evidence="2">
    <location>
        <begin position="51"/>
        <end position="68"/>
    </location>
</feature>
<dbReference type="EMBL" id="CAMXCT030005957">
    <property type="protein sequence ID" value="CAL4800953.1"/>
    <property type="molecule type" value="Genomic_DNA"/>
</dbReference>
<name>A0A9P1DP12_9DINO</name>
<keyword evidence="6" id="KW-1185">Reference proteome</keyword>
<gene>
    <name evidence="3" type="ORF">C1SCF055_LOCUS38598</name>
</gene>
<reference evidence="3" key="1">
    <citation type="submission" date="2022-10" db="EMBL/GenBank/DDBJ databases">
        <authorList>
            <person name="Chen Y."/>
            <person name="Dougan E. K."/>
            <person name="Chan C."/>
            <person name="Rhodes N."/>
            <person name="Thang M."/>
        </authorList>
    </citation>
    <scope>NUCLEOTIDE SEQUENCE</scope>
</reference>
<accession>A0A9P1DP12</accession>
<dbReference type="EMBL" id="CAMXCT010005957">
    <property type="protein sequence ID" value="CAI4013641.1"/>
    <property type="molecule type" value="Genomic_DNA"/>
</dbReference>
<proteinExistence type="predicted"/>
<sequence length="635" mass="69926">MSDLFVALDYFKEMIAPQEILIPQRQVDQQRRFDDQLLQTRLRMLSFFNKVGLHLAFLFAVTALWRLMQHPSYEPFSELIASLIGYFGHIFTEGNVTTNRHFRYVTFTFGCCHFLYSMGVALETNLVVFLCQEKLLVVFLFLLAVVLIDLKVILTLYISESVVFTLRFWFLIGFEKLTPIIIFSTLTSHFVVAITLVLVIHNIRSNIAARQNSGSASSLMLGFRHVLRGVCDGDFLLDRSSCYILDDASCLERLLKSKKKLSESNFLDLFLDPESRLNFLNFLHAQDPSEMSTPGIPRGLRVSLQGADGPVSLDLFHTRIPSQDSADYCLLAMKEDPEQKPPPDASEAGARALPRNFASTAPSCTRSSETEIVDTCEELMEIALLFTNETGLLDVKESVEEEGGIAEGDKERQHRSASMAALIEQAAAAAPTVFESQPQRRSADASAAESVAVACGVNAASMAWESQPEASKADVLHRNGPQTSDAEKLIQSAAEQWSSGGDIVYENAPAESSAHVTHASAVQATSASVFESTPSLSQADAVAAHVAHTESARRLIETAAQQAEKNQLREFSEDSKDSKVREAAELLQQAALEHAQGNEGSSFVFESVPKESSAHARHGADSVEESEEEVTDDED</sequence>